<reference evidence="1" key="1">
    <citation type="journal article" date="2020" name="Stud. Mycol.">
        <title>101 Dothideomycetes genomes: a test case for predicting lifestyles and emergence of pathogens.</title>
        <authorList>
            <person name="Haridas S."/>
            <person name="Albert R."/>
            <person name="Binder M."/>
            <person name="Bloem J."/>
            <person name="Labutti K."/>
            <person name="Salamov A."/>
            <person name="Andreopoulos B."/>
            <person name="Baker S."/>
            <person name="Barry K."/>
            <person name="Bills G."/>
            <person name="Bluhm B."/>
            <person name="Cannon C."/>
            <person name="Castanera R."/>
            <person name="Culley D."/>
            <person name="Daum C."/>
            <person name="Ezra D."/>
            <person name="Gonzalez J."/>
            <person name="Henrissat B."/>
            <person name="Kuo A."/>
            <person name="Liang C."/>
            <person name="Lipzen A."/>
            <person name="Lutzoni F."/>
            <person name="Magnuson J."/>
            <person name="Mondo S."/>
            <person name="Nolan M."/>
            <person name="Ohm R."/>
            <person name="Pangilinan J."/>
            <person name="Park H.-J."/>
            <person name="Ramirez L."/>
            <person name="Alfaro M."/>
            <person name="Sun H."/>
            <person name="Tritt A."/>
            <person name="Yoshinaga Y."/>
            <person name="Zwiers L.-H."/>
            <person name="Turgeon B."/>
            <person name="Goodwin S."/>
            <person name="Spatafora J."/>
            <person name="Crous P."/>
            <person name="Grigoriev I."/>
        </authorList>
    </citation>
    <scope>NUCLEOTIDE SEQUENCE</scope>
    <source>
        <strain evidence="1">CBS 110217</strain>
    </source>
</reference>
<accession>A0A9P4HBB7</accession>
<dbReference type="AlphaFoldDB" id="A0A9P4HBB7"/>
<dbReference type="Proteomes" id="UP000799777">
    <property type="component" value="Unassembled WGS sequence"/>
</dbReference>
<sequence length="275" mass="30729">MDRIRCQRLHEVVGQVVVRLATNADKVQWFVKATLTRPTPSRRDPPRRIVASGALRHIRCSAARVQMSTVHAPVLNQLQHAHRPYSSWRSSLEPCHASKRILRCLHSIAYSRVVSSLANESCVGLMNCAKHFCRGCRRGAVSFLALDWLSIPGRFGTPFLRLPVASGSSPIVSPTSMDDPDSHTIATCGTPGLALCRPSGQEDIGMLDSILMKHDGRRHIFDRLSMIWWLAAVGSQRRQDRPLQTRESTPRSRTNTESSVIDKVLVRALGLHEDY</sequence>
<gene>
    <name evidence="1" type="ORF">EK21DRAFT_88975</name>
</gene>
<protein>
    <submittedName>
        <fullName evidence="1">Uncharacterized protein</fullName>
    </submittedName>
</protein>
<evidence type="ECO:0000313" key="1">
    <source>
        <dbReference type="EMBL" id="KAF2030470.1"/>
    </source>
</evidence>
<name>A0A9P4HBB7_9PLEO</name>
<keyword evidence="2" id="KW-1185">Reference proteome</keyword>
<proteinExistence type="predicted"/>
<comment type="caution">
    <text evidence="1">The sequence shown here is derived from an EMBL/GenBank/DDBJ whole genome shotgun (WGS) entry which is preliminary data.</text>
</comment>
<dbReference type="EMBL" id="ML978190">
    <property type="protein sequence ID" value="KAF2030470.1"/>
    <property type="molecule type" value="Genomic_DNA"/>
</dbReference>
<organism evidence="1 2">
    <name type="scientific">Setomelanomma holmii</name>
    <dbReference type="NCBI Taxonomy" id="210430"/>
    <lineage>
        <taxon>Eukaryota</taxon>
        <taxon>Fungi</taxon>
        <taxon>Dikarya</taxon>
        <taxon>Ascomycota</taxon>
        <taxon>Pezizomycotina</taxon>
        <taxon>Dothideomycetes</taxon>
        <taxon>Pleosporomycetidae</taxon>
        <taxon>Pleosporales</taxon>
        <taxon>Pleosporineae</taxon>
        <taxon>Phaeosphaeriaceae</taxon>
        <taxon>Setomelanomma</taxon>
    </lineage>
</organism>
<evidence type="ECO:0000313" key="2">
    <source>
        <dbReference type="Proteomes" id="UP000799777"/>
    </source>
</evidence>